<dbReference type="NCBIfam" id="TIGR00276">
    <property type="entry name" value="tRNA epoxyqueuosine(34) reductase QueG"/>
    <property type="match status" value="1"/>
</dbReference>
<dbReference type="GO" id="GO:0046872">
    <property type="term" value="F:metal ion binding"/>
    <property type="evidence" value="ECO:0007669"/>
    <property type="project" value="UniProtKB-KW"/>
</dbReference>
<comment type="cofactor">
    <cofactor evidence="9">
        <name>cob(II)alamin</name>
        <dbReference type="ChEBI" id="CHEBI:16304"/>
    </cofactor>
</comment>
<sequence length="300" mass="34670">MIKSEAKRLGFLSCGISKAEFLEEEAPRLESWLEQNMHGEMRYMENYFDKRLDPTKLVPGSKSVISLLLNYYPSELQNQDSYKISKYAYGRDYHFVIKDKLKQLLSGLQEQIGDFHGRAFVDSAPVLDKAWAAKSGLGWIGKHSNLLSKKTGSFYFIAELIVDLDLEYDTAVTDHCGSCTACIDACPTNAIVEPYKVDGSKCISYFTIELKDEIPYSMAGQFDDWMFGCDVCQDVCPWNRFSKAHREPLFDPHPAILEYDKKDWEEITRETFNEIFRKSAVKRTKFEGLRRNMEFLKKRT</sequence>
<keyword evidence="4 9" id="KW-0479">Metal-binding</keyword>
<comment type="cofactor">
    <cofactor evidence="9">
        <name>[4Fe-4S] cluster</name>
        <dbReference type="ChEBI" id="CHEBI:49883"/>
    </cofactor>
    <text evidence="9">Binds 2 [4Fe-4S] clusters per monomer.</text>
</comment>
<feature type="binding site" evidence="9">
    <location>
        <position position="232"/>
    </location>
    <ligand>
        <name>[4Fe-4S] cluster</name>
        <dbReference type="ChEBI" id="CHEBI:49883"/>
        <label>2</label>
    </ligand>
</feature>
<evidence type="ECO:0000256" key="1">
    <source>
        <dbReference type="ARBA" id="ARBA00022485"/>
    </source>
</evidence>
<keyword evidence="6 9" id="KW-0560">Oxidoreductase</keyword>
<keyword evidence="9" id="KW-0170">Cobalt</keyword>
<dbReference type="SUPFAM" id="SSF46548">
    <property type="entry name" value="alpha-helical ferredoxin"/>
    <property type="match status" value="1"/>
</dbReference>
<evidence type="ECO:0000313" key="10">
    <source>
        <dbReference type="EMBL" id="APU68689.1"/>
    </source>
</evidence>
<dbReference type="EMBL" id="CP016359">
    <property type="protein sequence ID" value="APU68689.1"/>
    <property type="molecule type" value="Genomic_DNA"/>
</dbReference>
<comment type="pathway">
    <text evidence="9">tRNA modification; tRNA-queuosine biosynthesis.</text>
</comment>
<feature type="binding site" evidence="9">
    <location>
        <begin position="229"/>
        <end position="230"/>
    </location>
    <ligand>
        <name>cob(II)alamin</name>
        <dbReference type="ChEBI" id="CHEBI:16304"/>
    </ligand>
</feature>
<comment type="function">
    <text evidence="9">Catalyzes the conversion of epoxyqueuosine (oQ) to queuosine (Q), which is a hypermodified base found in the wobble positions of tRNA(Asp), tRNA(Asn), tRNA(His) and tRNA(Tyr).</text>
</comment>
<feature type="active site" description="Proton donor" evidence="9">
    <location>
        <position position="122"/>
    </location>
</feature>
<comment type="caution">
    <text evidence="9">Lacks conserved residue(s) required for the propagation of feature annotation.</text>
</comment>
<accession>A0A1L7I4Z3</accession>
<feature type="binding site" evidence="9">
    <location>
        <position position="122"/>
    </location>
    <ligand>
        <name>cob(II)alamin</name>
        <dbReference type="ChEBI" id="CHEBI:16304"/>
    </ligand>
</feature>
<dbReference type="InterPro" id="IPR004453">
    <property type="entry name" value="QueG"/>
</dbReference>
<feature type="binding site" evidence="9">
    <location>
        <position position="186"/>
    </location>
    <ligand>
        <name>[4Fe-4S] cluster</name>
        <dbReference type="ChEBI" id="CHEBI:49883"/>
        <label>2</label>
    </ligand>
</feature>
<protein>
    <recommendedName>
        <fullName evidence="9">Epoxyqueuosine reductase</fullName>
        <ecNumber evidence="9">1.17.99.6</ecNumber>
    </recommendedName>
    <alternativeName>
        <fullName evidence="9">Queuosine biosynthesis protein QueG</fullName>
    </alternativeName>
</protein>
<comment type="catalytic activity">
    <reaction evidence="9">
        <text>epoxyqueuosine(34) in tRNA + AH2 = queuosine(34) in tRNA + A + H2O</text>
        <dbReference type="Rhea" id="RHEA:32159"/>
        <dbReference type="Rhea" id="RHEA-COMP:18571"/>
        <dbReference type="Rhea" id="RHEA-COMP:18582"/>
        <dbReference type="ChEBI" id="CHEBI:13193"/>
        <dbReference type="ChEBI" id="CHEBI:15377"/>
        <dbReference type="ChEBI" id="CHEBI:17499"/>
        <dbReference type="ChEBI" id="CHEBI:194431"/>
        <dbReference type="ChEBI" id="CHEBI:194443"/>
        <dbReference type="EC" id="1.17.99.6"/>
    </reaction>
</comment>
<keyword evidence="2 9" id="KW-0963">Cytoplasm</keyword>
<evidence type="ECO:0000256" key="9">
    <source>
        <dbReference type="HAMAP-Rule" id="MF_00916"/>
    </source>
</evidence>
<proteinExistence type="inferred from homology"/>
<dbReference type="PROSITE" id="PS51379">
    <property type="entry name" value="4FE4S_FER_2"/>
    <property type="match status" value="1"/>
</dbReference>
<feature type="binding site" evidence="9">
    <location>
        <position position="204"/>
    </location>
    <ligand>
        <name>cob(II)alamin</name>
        <dbReference type="ChEBI" id="CHEBI:16304"/>
    </ligand>
</feature>
<dbReference type="InterPro" id="IPR017900">
    <property type="entry name" value="4Fe4S_Fe_S_CS"/>
</dbReference>
<dbReference type="AlphaFoldDB" id="A0A1L7I4Z3"/>
<dbReference type="RefSeq" id="WP_236995783.1">
    <property type="nucleotide sequence ID" value="NZ_AMRU01000012.1"/>
</dbReference>
<gene>
    <name evidence="9" type="primary">queG</name>
    <name evidence="10" type="ORF">GRFL_1965</name>
</gene>
<evidence type="ECO:0000256" key="7">
    <source>
        <dbReference type="ARBA" id="ARBA00023004"/>
    </source>
</evidence>
<feature type="binding site" evidence="9">
    <location>
        <position position="146"/>
    </location>
    <ligand>
        <name>cob(II)alamin</name>
        <dbReference type="ChEBI" id="CHEBI:16304"/>
    </ligand>
</feature>
<keyword evidence="1 9" id="KW-0004">4Fe-4S</keyword>
<comment type="similarity">
    <text evidence="9">Belongs to the QueG family.</text>
</comment>
<evidence type="ECO:0000256" key="5">
    <source>
        <dbReference type="ARBA" id="ARBA00022785"/>
    </source>
</evidence>
<evidence type="ECO:0000256" key="8">
    <source>
        <dbReference type="ARBA" id="ARBA00023014"/>
    </source>
</evidence>
<dbReference type="HAMAP" id="MF_00916">
    <property type="entry name" value="QueG"/>
    <property type="match status" value="1"/>
</dbReference>
<evidence type="ECO:0000256" key="6">
    <source>
        <dbReference type="ARBA" id="ARBA00023002"/>
    </source>
</evidence>
<feature type="binding site" evidence="9">
    <location>
        <position position="179"/>
    </location>
    <ligand>
        <name>[4Fe-4S] cluster</name>
        <dbReference type="ChEBI" id="CHEBI:49883"/>
        <label>1</label>
    </ligand>
</feature>
<dbReference type="EC" id="1.17.99.6" evidence="9"/>
<evidence type="ECO:0000256" key="4">
    <source>
        <dbReference type="ARBA" id="ARBA00022723"/>
    </source>
</evidence>
<keyword evidence="11" id="KW-1185">Reference proteome</keyword>
<dbReference type="GO" id="GO:0008616">
    <property type="term" value="P:tRNA queuosine(34) biosynthetic process"/>
    <property type="evidence" value="ECO:0007669"/>
    <property type="project" value="UniProtKB-UniRule"/>
</dbReference>
<keyword evidence="3 9" id="KW-0819">tRNA processing</keyword>
<reference evidence="10 11" key="1">
    <citation type="submission" date="2016-07" db="EMBL/GenBank/DDBJ databases">
        <title>Multi-omics approach to identify versatile polysaccharide utilization systems of a marine flavobacterium Gramella flava.</title>
        <authorList>
            <person name="Tang K."/>
        </authorList>
    </citation>
    <scope>NUCLEOTIDE SEQUENCE [LARGE SCALE GENOMIC DNA]</scope>
    <source>
        <strain evidence="10 11">JLT2011</strain>
    </source>
</reference>
<organism evidence="10 11">
    <name type="scientific">Christiangramia flava JLT2011</name>
    <dbReference type="NCBI Taxonomy" id="1229726"/>
    <lineage>
        <taxon>Bacteria</taxon>
        <taxon>Pseudomonadati</taxon>
        <taxon>Bacteroidota</taxon>
        <taxon>Flavobacteriia</taxon>
        <taxon>Flavobacteriales</taxon>
        <taxon>Flavobacteriaceae</taxon>
        <taxon>Christiangramia</taxon>
    </lineage>
</organism>
<dbReference type="UniPathway" id="UPA00392"/>
<keyword evidence="8 9" id="KW-0411">Iron-sulfur</keyword>
<keyword evidence="9" id="KW-0846">Cobalamin</keyword>
<dbReference type="PROSITE" id="PS00198">
    <property type="entry name" value="4FE4S_FER_1"/>
    <property type="match status" value="1"/>
</dbReference>
<dbReference type="Pfam" id="PF13484">
    <property type="entry name" value="Fer4_16"/>
    <property type="match status" value="1"/>
</dbReference>
<feature type="binding site" evidence="9">
    <location>
        <position position="182"/>
    </location>
    <ligand>
        <name>[4Fe-4S] cluster</name>
        <dbReference type="ChEBI" id="CHEBI:49883"/>
        <label>1</label>
    </ligand>
</feature>
<dbReference type="GO" id="GO:0051539">
    <property type="term" value="F:4 iron, 4 sulfur cluster binding"/>
    <property type="evidence" value="ECO:0007669"/>
    <property type="project" value="UniProtKB-KW"/>
</dbReference>
<dbReference type="GO" id="GO:0052693">
    <property type="term" value="F:epoxyqueuosine reductase activity"/>
    <property type="evidence" value="ECO:0007669"/>
    <property type="project" value="UniProtKB-UniRule"/>
</dbReference>
<feature type="binding site" evidence="9">
    <location>
        <position position="229"/>
    </location>
    <ligand>
        <name>[4Fe-4S] cluster</name>
        <dbReference type="ChEBI" id="CHEBI:49883"/>
        <label>2</label>
    </ligand>
</feature>
<evidence type="ECO:0000256" key="3">
    <source>
        <dbReference type="ARBA" id="ARBA00022694"/>
    </source>
</evidence>
<feature type="binding site" evidence="9">
    <location>
        <position position="202"/>
    </location>
    <ligand>
        <name>[4Fe-4S] cluster</name>
        <dbReference type="ChEBI" id="CHEBI:49883"/>
        <label>2</label>
    </ligand>
</feature>
<comment type="subcellular location">
    <subcellularLocation>
        <location evidence="9">Cytoplasm</location>
    </subcellularLocation>
</comment>
<feature type="binding site" evidence="9">
    <location>
        <position position="211"/>
    </location>
    <ligand>
        <name>tRNA</name>
        <dbReference type="ChEBI" id="CHEBI:17843"/>
    </ligand>
</feature>
<feature type="binding site" evidence="9">
    <location>
        <position position="51"/>
    </location>
    <ligand>
        <name>cob(II)alamin</name>
        <dbReference type="ChEBI" id="CHEBI:16304"/>
    </ligand>
</feature>
<evidence type="ECO:0000313" key="11">
    <source>
        <dbReference type="Proteomes" id="UP000186230"/>
    </source>
</evidence>
<dbReference type="PANTHER" id="PTHR30002">
    <property type="entry name" value="EPOXYQUEUOSINE REDUCTASE"/>
    <property type="match status" value="1"/>
</dbReference>
<dbReference type="GO" id="GO:0031419">
    <property type="term" value="F:cobalamin binding"/>
    <property type="evidence" value="ECO:0007669"/>
    <property type="project" value="UniProtKB-KW"/>
</dbReference>
<feature type="binding site" evidence="9">
    <location>
        <position position="236"/>
    </location>
    <ligand>
        <name>[4Fe-4S] cluster</name>
        <dbReference type="ChEBI" id="CHEBI:49883"/>
        <label>1</label>
    </ligand>
</feature>
<feature type="binding site" evidence="9">
    <location>
        <position position="157"/>
    </location>
    <ligand>
        <name>cob(II)alamin</name>
        <dbReference type="ChEBI" id="CHEBI:16304"/>
    </ligand>
</feature>
<evidence type="ECO:0000256" key="2">
    <source>
        <dbReference type="ARBA" id="ARBA00022490"/>
    </source>
</evidence>
<dbReference type="KEGG" id="gfl:GRFL_1965"/>
<keyword evidence="7 9" id="KW-0408">Iron</keyword>
<keyword evidence="5 9" id="KW-0671">Queuosine biosynthesis</keyword>
<dbReference type="Proteomes" id="UP000186230">
    <property type="component" value="Chromosome"/>
</dbReference>
<dbReference type="InterPro" id="IPR013542">
    <property type="entry name" value="QueG_DUF1730"/>
</dbReference>
<dbReference type="PANTHER" id="PTHR30002:SF4">
    <property type="entry name" value="EPOXYQUEUOSINE REDUCTASE"/>
    <property type="match status" value="1"/>
</dbReference>
<dbReference type="Gene3D" id="3.30.70.20">
    <property type="match status" value="1"/>
</dbReference>
<name>A0A1L7I4Z3_9FLAO</name>
<dbReference type="Pfam" id="PF08331">
    <property type="entry name" value="QueG_DUF1730"/>
    <property type="match status" value="1"/>
</dbReference>
<feature type="binding site" evidence="9">
    <location>
        <position position="176"/>
    </location>
    <ligand>
        <name>[4Fe-4S] cluster</name>
        <dbReference type="ChEBI" id="CHEBI:49883"/>
        <label>1</label>
    </ligand>
</feature>
<comment type="subunit">
    <text evidence="9">Monomer.</text>
</comment>
<dbReference type="InterPro" id="IPR017896">
    <property type="entry name" value="4Fe4S_Fe-S-bd"/>
</dbReference>
<dbReference type="GO" id="GO:0005737">
    <property type="term" value="C:cytoplasm"/>
    <property type="evidence" value="ECO:0007669"/>
    <property type="project" value="UniProtKB-SubCell"/>
</dbReference>
<dbReference type="STRING" id="1229726.GRFL_1965"/>